<evidence type="ECO:0000313" key="3">
    <source>
        <dbReference type="Proteomes" id="UP000051276"/>
    </source>
</evidence>
<dbReference type="AlphaFoldDB" id="A0A0T5Z5P9"/>
<reference evidence="2 3" key="1">
    <citation type="submission" date="2015-11" db="EMBL/GenBank/DDBJ databases">
        <title>The genome of Candidatus Endoriftia persephone in Ridgeia piscesae and population structure of the North Eastern Pacific vestimentiferan symbionts.</title>
        <authorList>
            <person name="Perez M."/>
            <person name="Juniper K.S."/>
        </authorList>
    </citation>
    <scope>NUCLEOTIDE SEQUENCE [LARGE SCALE GENOMIC DNA]</scope>
    <source>
        <strain evidence="2">Ind10</strain>
    </source>
</reference>
<evidence type="ECO:0000313" key="2">
    <source>
        <dbReference type="EMBL" id="KRT58217.1"/>
    </source>
</evidence>
<organism evidence="2 3">
    <name type="scientific">endosymbiont of Ridgeia piscesae</name>
    <dbReference type="NCBI Taxonomy" id="54398"/>
    <lineage>
        <taxon>Bacteria</taxon>
        <taxon>Pseudomonadati</taxon>
        <taxon>Pseudomonadota</taxon>
        <taxon>Gammaproteobacteria</taxon>
        <taxon>sulfur-oxidizing symbionts</taxon>
    </lineage>
</organism>
<accession>A0A0T5Z5P9</accession>
<feature type="transmembrane region" description="Helical" evidence="1">
    <location>
        <begin position="61"/>
        <end position="80"/>
    </location>
</feature>
<keyword evidence="1" id="KW-0472">Membrane</keyword>
<comment type="caution">
    <text evidence="2">The sequence shown here is derived from an EMBL/GenBank/DDBJ whole genome shotgun (WGS) entry which is preliminary data.</text>
</comment>
<dbReference type="PANTHER" id="PTHR36109">
    <property type="entry name" value="MEMBRANE PROTEIN-RELATED"/>
    <property type="match status" value="1"/>
</dbReference>
<dbReference type="RefSeq" id="WP_057956029.1">
    <property type="nucleotide sequence ID" value="NZ_KQ556904.1"/>
</dbReference>
<gene>
    <name evidence="2" type="ORF">Ga0076813_13054</name>
</gene>
<proteinExistence type="predicted"/>
<sequence length="165" mass="17284">MRRLFFLMPNLESCRQVVAELEDEGVPEHHLHAIASLDQSLDGLPEAGVLQKTELAHGLEWGAGLGGVAGMLGGLLAVSFPPAGLVLGGGALLVGAAAGAGFGAVVSALLSSHEHNHDLDAFQRAIEAGEILLMVDIPRQRVDKIRELILNHHPEAHIGIAKLPA</sequence>
<protein>
    <recommendedName>
        <fullName evidence="4">DUF1269 domain-containing protein</fullName>
    </recommendedName>
</protein>
<dbReference type="Proteomes" id="UP000051276">
    <property type="component" value="Unassembled WGS sequence"/>
</dbReference>
<keyword evidence="1" id="KW-1133">Transmembrane helix</keyword>
<dbReference type="InterPro" id="IPR052948">
    <property type="entry name" value="Low_temp-induced_all0457"/>
</dbReference>
<evidence type="ECO:0000256" key="1">
    <source>
        <dbReference type="SAM" id="Phobius"/>
    </source>
</evidence>
<dbReference type="PANTHER" id="PTHR36109:SF2">
    <property type="entry name" value="MEMBRANE PROTEIN"/>
    <property type="match status" value="1"/>
</dbReference>
<dbReference type="STRING" id="54398.Ga0074115_11143"/>
<keyword evidence="1" id="KW-0812">Transmembrane</keyword>
<evidence type="ECO:0008006" key="4">
    <source>
        <dbReference type="Google" id="ProtNLM"/>
    </source>
</evidence>
<name>A0A0T5Z5P9_9GAMM</name>
<feature type="transmembrane region" description="Helical" evidence="1">
    <location>
        <begin position="86"/>
        <end position="110"/>
    </location>
</feature>
<dbReference type="EMBL" id="LMXI01000389">
    <property type="protein sequence ID" value="KRT58217.1"/>
    <property type="molecule type" value="Genomic_DNA"/>
</dbReference>